<accession>B8BZN4</accession>
<reference evidence="1 2" key="1">
    <citation type="journal article" date="2004" name="Science">
        <title>The genome of the diatom Thalassiosira pseudonana: ecology, evolution, and metabolism.</title>
        <authorList>
            <person name="Armbrust E.V."/>
            <person name="Berges J.A."/>
            <person name="Bowler C."/>
            <person name="Green B.R."/>
            <person name="Martinez D."/>
            <person name="Putnam N.H."/>
            <person name="Zhou S."/>
            <person name="Allen A.E."/>
            <person name="Apt K.E."/>
            <person name="Bechner M."/>
            <person name="Brzezinski M.A."/>
            <person name="Chaal B.K."/>
            <person name="Chiovitti A."/>
            <person name="Davis A.K."/>
            <person name="Demarest M.S."/>
            <person name="Detter J.C."/>
            <person name="Glavina T."/>
            <person name="Goodstein D."/>
            <person name="Hadi M.Z."/>
            <person name="Hellsten U."/>
            <person name="Hildebrand M."/>
            <person name="Jenkins B.D."/>
            <person name="Jurka J."/>
            <person name="Kapitonov V.V."/>
            <person name="Kroger N."/>
            <person name="Lau W.W."/>
            <person name="Lane T.W."/>
            <person name="Larimer F.W."/>
            <person name="Lippmeier J.C."/>
            <person name="Lucas S."/>
            <person name="Medina M."/>
            <person name="Montsant A."/>
            <person name="Obornik M."/>
            <person name="Parker M.S."/>
            <person name="Palenik B."/>
            <person name="Pazour G.J."/>
            <person name="Richardson P.M."/>
            <person name="Rynearson T.A."/>
            <person name="Saito M.A."/>
            <person name="Schwartz D.C."/>
            <person name="Thamatrakoln K."/>
            <person name="Valentin K."/>
            <person name="Vardi A."/>
            <person name="Wilkerson F.P."/>
            <person name="Rokhsar D.S."/>
        </authorList>
    </citation>
    <scope>NUCLEOTIDE SEQUENCE [LARGE SCALE GENOMIC DNA]</scope>
    <source>
        <strain evidence="1 2">CCMP1335</strain>
    </source>
</reference>
<dbReference type="InParanoid" id="B8BZN4"/>
<keyword evidence="2" id="KW-1185">Reference proteome</keyword>
<evidence type="ECO:0000313" key="1">
    <source>
        <dbReference type="EMBL" id="EED93382.1"/>
    </source>
</evidence>
<name>B8BZN4_THAPS</name>
<sequence length="222" mass="24691">MTTAKLSALGFCGADDTVNPRHLALIAHKYPHVEWGILFRPDKEGLPRYATKAWIERLCHILNTAEDGNKIKLAAHLCGSYVNELLTSSTDSLSASSIDEFLTQLYKWGFRRVQVNATAVNGVYTEKLADDSTIQSFLRSTRAHPKLTFIVQKNEETHPLWNGLLKQEEPLLENVVFLHDESKGTGKEVTGGWPTDEKFVATSKRIVGFAGVSCKSYRVAVA</sequence>
<dbReference type="Proteomes" id="UP000001449">
    <property type="component" value="Chromosome 4"/>
</dbReference>
<gene>
    <name evidence="1" type="ORF">THAPSDRAFT_4569</name>
</gene>
<dbReference type="GeneID" id="7448813"/>
<dbReference type="eggNOG" id="ENOG502S03P">
    <property type="taxonomic scope" value="Eukaryota"/>
</dbReference>
<proteinExistence type="predicted"/>
<protein>
    <submittedName>
        <fullName evidence="1">Uncharacterized protein</fullName>
    </submittedName>
</protein>
<dbReference type="AlphaFoldDB" id="B8BZN4"/>
<dbReference type="PaxDb" id="35128-Thaps4569"/>
<reference evidence="1 2" key="2">
    <citation type="journal article" date="2008" name="Nature">
        <title>The Phaeodactylum genome reveals the evolutionary history of diatom genomes.</title>
        <authorList>
            <person name="Bowler C."/>
            <person name="Allen A.E."/>
            <person name="Badger J.H."/>
            <person name="Grimwood J."/>
            <person name="Jabbari K."/>
            <person name="Kuo A."/>
            <person name="Maheswari U."/>
            <person name="Martens C."/>
            <person name="Maumus F."/>
            <person name="Otillar R.P."/>
            <person name="Rayko E."/>
            <person name="Salamov A."/>
            <person name="Vandepoele K."/>
            <person name="Beszteri B."/>
            <person name="Gruber A."/>
            <person name="Heijde M."/>
            <person name="Katinka M."/>
            <person name="Mock T."/>
            <person name="Valentin K."/>
            <person name="Verret F."/>
            <person name="Berges J.A."/>
            <person name="Brownlee C."/>
            <person name="Cadoret J.P."/>
            <person name="Chiovitti A."/>
            <person name="Choi C.J."/>
            <person name="Coesel S."/>
            <person name="De Martino A."/>
            <person name="Detter J.C."/>
            <person name="Durkin C."/>
            <person name="Falciatore A."/>
            <person name="Fournet J."/>
            <person name="Haruta M."/>
            <person name="Huysman M.J."/>
            <person name="Jenkins B.D."/>
            <person name="Jiroutova K."/>
            <person name="Jorgensen R.E."/>
            <person name="Joubert Y."/>
            <person name="Kaplan A."/>
            <person name="Kroger N."/>
            <person name="Kroth P.G."/>
            <person name="La Roche J."/>
            <person name="Lindquist E."/>
            <person name="Lommer M."/>
            <person name="Martin-Jezequel V."/>
            <person name="Lopez P.J."/>
            <person name="Lucas S."/>
            <person name="Mangogna M."/>
            <person name="McGinnis K."/>
            <person name="Medlin L.K."/>
            <person name="Montsant A."/>
            <person name="Oudot-Le Secq M.P."/>
            <person name="Napoli C."/>
            <person name="Obornik M."/>
            <person name="Parker M.S."/>
            <person name="Petit J.L."/>
            <person name="Porcel B.M."/>
            <person name="Poulsen N."/>
            <person name="Robison M."/>
            <person name="Rychlewski L."/>
            <person name="Rynearson T.A."/>
            <person name="Schmutz J."/>
            <person name="Shapiro H."/>
            <person name="Siaut M."/>
            <person name="Stanley M."/>
            <person name="Sussman M.R."/>
            <person name="Taylor A.R."/>
            <person name="Vardi A."/>
            <person name="von Dassow P."/>
            <person name="Vyverman W."/>
            <person name="Willis A."/>
            <person name="Wyrwicz L.S."/>
            <person name="Rokhsar D.S."/>
            <person name="Weissenbach J."/>
            <person name="Armbrust E.V."/>
            <person name="Green B.R."/>
            <person name="Van de Peer Y."/>
            <person name="Grigoriev I.V."/>
        </authorList>
    </citation>
    <scope>NUCLEOTIDE SEQUENCE [LARGE SCALE GENOMIC DNA]</scope>
    <source>
        <strain evidence="1 2">CCMP1335</strain>
    </source>
</reference>
<dbReference type="RefSeq" id="XP_002289845.1">
    <property type="nucleotide sequence ID" value="XM_002289809.1"/>
</dbReference>
<organism evidence="1 2">
    <name type="scientific">Thalassiosira pseudonana</name>
    <name type="common">Marine diatom</name>
    <name type="synonym">Cyclotella nana</name>
    <dbReference type="NCBI Taxonomy" id="35128"/>
    <lineage>
        <taxon>Eukaryota</taxon>
        <taxon>Sar</taxon>
        <taxon>Stramenopiles</taxon>
        <taxon>Ochrophyta</taxon>
        <taxon>Bacillariophyta</taxon>
        <taxon>Coscinodiscophyceae</taxon>
        <taxon>Thalassiosirophycidae</taxon>
        <taxon>Thalassiosirales</taxon>
        <taxon>Thalassiosiraceae</taxon>
        <taxon>Thalassiosira</taxon>
    </lineage>
</organism>
<dbReference type="EMBL" id="CM000641">
    <property type="protein sequence ID" value="EED93382.1"/>
    <property type="molecule type" value="Genomic_DNA"/>
</dbReference>
<dbReference type="KEGG" id="tps:THAPSDRAFT_4569"/>
<evidence type="ECO:0000313" key="2">
    <source>
        <dbReference type="Proteomes" id="UP000001449"/>
    </source>
</evidence>
<dbReference type="HOGENOM" id="CLU_1247561_0_0_1"/>